<dbReference type="AlphaFoldDB" id="A0A7D9F1K9"/>
<proteinExistence type="predicted"/>
<name>A0A7D9F1K9_PARCT</name>
<feature type="non-terminal residue" evidence="1">
    <location>
        <position position="1"/>
    </location>
</feature>
<organism evidence="1 2">
    <name type="scientific">Paramuricea clavata</name>
    <name type="common">Red gorgonian</name>
    <name type="synonym">Violescent sea-whip</name>
    <dbReference type="NCBI Taxonomy" id="317549"/>
    <lineage>
        <taxon>Eukaryota</taxon>
        <taxon>Metazoa</taxon>
        <taxon>Cnidaria</taxon>
        <taxon>Anthozoa</taxon>
        <taxon>Octocorallia</taxon>
        <taxon>Malacalcyonacea</taxon>
        <taxon>Plexauridae</taxon>
        <taxon>Paramuricea</taxon>
    </lineage>
</organism>
<feature type="non-terminal residue" evidence="1">
    <location>
        <position position="76"/>
    </location>
</feature>
<reference evidence="1" key="1">
    <citation type="submission" date="2020-04" db="EMBL/GenBank/DDBJ databases">
        <authorList>
            <person name="Alioto T."/>
            <person name="Alioto T."/>
            <person name="Gomez Garrido J."/>
        </authorList>
    </citation>
    <scope>NUCLEOTIDE SEQUENCE</scope>
    <source>
        <strain evidence="1">A484AB</strain>
    </source>
</reference>
<evidence type="ECO:0000313" key="2">
    <source>
        <dbReference type="Proteomes" id="UP001152795"/>
    </source>
</evidence>
<evidence type="ECO:0000313" key="1">
    <source>
        <dbReference type="EMBL" id="CAB4020491.1"/>
    </source>
</evidence>
<protein>
    <submittedName>
        <fullName evidence="1">Uncharacterized protein</fullName>
    </submittedName>
</protein>
<sequence length="76" mass="8198">TVSGKPGDVVESATPGSKHEPEENLESPVNSVKVLGVSWNVKTDTSRAFRSGEVCRNVAPYERSVLKLSAKIFDPI</sequence>
<dbReference type="Proteomes" id="UP001152795">
    <property type="component" value="Unassembled WGS sequence"/>
</dbReference>
<keyword evidence="2" id="KW-1185">Reference proteome</keyword>
<comment type="caution">
    <text evidence="1">The sequence shown here is derived from an EMBL/GenBank/DDBJ whole genome shotgun (WGS) entry which is preliminary data.</text>
</comment>
<dbReference type="EMBL" id="CACRXK020010981">
    <property type="protein sequence ID" value="CAB4020491.1"/>
    <property type="molecule type" value="Genomic_DNA"/>
</dbReference>
<gene>
    <name evidence="1" type="ORF">PACLA_8A074473</name>
</gene>
<accession>A0A7D9F1K9</accession>